<organism evidence="5 6">
    <name type="scientific">Linum tenue</name>
    <dbReference type="NCBI Taxonomy" id="586396"/>
    <lineage>
        <taxon>Eukaryota</taxon>
        <taxon>Viridiplantae</taxon>
        <taxon>Streptophyta</taxon>
        <taxon>Embryophyta</taxon>
        <taxon>Tracheophyta</taxon>
        <taxon>Spermatophyta</taxon>
        <taxon>Magnoliopsida</taxon>
        <taxon>eudicotyledons</taxon>
        <taxon>Gunneridae</taxon>
        <taxon>Pentapetalae</taxon>
        <taxon>rosids</taxon>
        <taxon>fabids</taxon>
        <taxon>Malpighiales</taxon>
        <taxon>Linaceae</taxon>
        <taxon>Linum</taxon>
    </lineage>
</organism>
<comment type="caution">
    <text evidence="5">The sequence shown here is derived from an EMBL/GenBank/DDBJ whole genome shotgun (WGS) entry which is preliminary data.</text>
</comment>
<dbReference type="GO" id="GO:0016020">
    <property type="term" value="C:membrane"/>
    <property type="evidence" value="ECO:0007669"/>
    <property type="project" value="UniProtKB-SubCell"/>
</dbReference>
<keyword evidence="1 3" id="KW-0677">Repeat</keyword>
<evidence type="ECO:0000256" key="3">
    <source>
        <dbReference type="RuleBase" id="RU369080"/>
    </source>
</evidence>
<dbReference type="InterPro" id="IPR002048">
    <property type="entry name" value="EF_hand_dom"/>
</dbReference>
<keyword evidence="3" id="KW-0106">Calcium</keyword>
<dbReference type="PANTHER" id="PTHR23056:SF116">
    <property type="entry name" value="CALCINEURIN B-LIKE PROTEIN 3-RELATED"/>
    <property type="match status" value="1"/>
</dbReference>
<feature type="domain" description="EF-hand" evidence="4">
    <location>
        <begin position="82"/>
        <end position="117"/>
    </location>
</feature>
<comment type="subcellular location">
    <subcellularLocation>
        <location evidence="3">Membrane</location>
    </subcellularLocation>
</comment>
<comment type="subunit">
    <text evidence="3">Homodimer. Interacts with CIPK.</text>
</comment>
<gene>
    <name evidence="5" type="ORF">LITE_LOCUS26487</name>
</gene>
<sequence length="183" mass="20729">MEQFLDGLKHLCAAVANCCDADLYKQLRGLQDPEALARETVFSVSEIEALYELFKKISSAVIDDGLINKEEFQLALFKTNKKESLFADRVFDLFDSKHNGVLGFEEFAHALSVFHPNAPIDDKIEFSFQLYDLKQQGFIERQEVKQMVVATLAESGMNLSDDVIESIIDKVLLSHLINLFKCC</sequence>
<reference evidence="5" key="1">
    <citation type="submission" date="2022-08" db="EMBL/GenBank/DDBJ databases">
        <authorList>
            <person name="Gutierrez-Valencia J."/>
        </authorList>
    </citation>
    <scope>NUCLEOTIDE SEQUENCE</scope>
</reference>
<keyword evidence="6" id="KW-1185">Reference proteome</keyword>
<dbReference type="GO" id="GO:0019900">
    <property type="term" value="F:kinase binding"/>
    <property type="evidence" value="ECO:0007669"/>
    <property type="project" value="UniProtKB-UniRule"/>
</dbReference>
<dbReference type="EMBL" id="CAMGYJ010000006">
    <property type="protein sequence ID" value="CAI0440345.1"/>
    <property type="molecule type" value="Genomic_DNA"/>
</dbReference>
<dbReference type="Proteomes" id="UP001154282">
    <property type="component" value="Unassembled WGS sequence"/>
</dbReference>
<comment type="function">
    <text evidence="3">Acts as a calcium sensor. CBL proteins interact with CIPK serine-threonine protein kinases. Binding of a CBL protein to the regulatory NAF domain of a CIPK protein lead to the activation of the kinase in a calcium-dependent manner.</text>
</comment>
<dbReference type="GO" id="GO:0019722">
    <property type="term" value="P:calcium-mediated signaling"/>
    <property type="evidence" value="ECO:0007669"/>
    <property type="project" value="UniProtKB-UniRule"/>
</dbReference>
<dbReference type="AlphaFoldDB" id="A0AAV0M1R9"/>
<dbReference type="FunFam" id="1.10.238.10:FF:000073">
    <property type="entry name" value="calcineurin B-like protein 3"/>
    <property type="match status" value="1"/>
</dbReference>
<dbReference type="Pfam" id="PF13202">
    <property type="entry name" value="EF-hand_5"/>
    <property type="match status" value="1"/>
</dbReference>
<dbReference type="GO" id="GO:0005509">
    <property type="term" value="F:calcium ion binding"/>
    <property type="evidence" value="ECO:0007669"/>
    <property type="project" value="UniProtKB-UniRule"/>
</dbReference>
<feature type="domain" description="EF-hand" evidence="4">
    <location>
        <begin position="119"/>
        <end position="154"/>
    </location>
</feature>
<keyword evidence="3" id="KW-0479">Metal-binding</keyword>
<dbReference type="Gene3D" id="1.10.238.10">
    <property type="entry name" value="EF-hand"/>
    <property type="match status" value="1"/>
</dbReference>
<dbReference type="PANTHER" id="PTHR23056">
    <property type="entry name" value="CALCINEURIN B"/>
    <property type="match status" value="1"/>
</dbReference>
<evidence type="ECO:0000259" key="4">
    <source>
        <dbReference type="PROSITE" id="PS50222"/>
    </source>
</evidence>
<keyword evidence="3" id="KW-0472">Membrane</keyword>
<dbReference type="PROSITE" id="PS50222">
    <property type="entry name" value="EF_HAND_2"/>
    <property type="match status" value="2"/>
</dbReference>
<evidence type="ECO:0000313" key="5">
    <source>
        <dbReference type="EMBL" id="CAI0440345.1"/>
    </source>
</evidence>
<dbReference type="InterPro" id="IPR045198">
    <property type="entry name" value="CNBL1-10"/>
</dbReference>
<accession>A0AAV0M1R9</accession>
<proteinExistence type="inferred from homology"/>
<protein>
    <recommendedName>
        <fullName evidence="3">Calcineurin B-like protein</fullName>
    </recommendedName>
</protein>
<dbReference type="InterPro" id="IPR011992">
    <property type="entry name" value="EF-hand-dom_pair"/>
</dbReference>
<evidence type="ECO:0000256" key="2">
    <source>
        <dbReference type="ARBA" id="ARBA00023774"/>
    </source>
</evidence>
<evidence type="ECO:0000313" key="6">
    <source>
        <dbReference type="Proteomes" id="UP001154282"/>
    </source>
</evidence>
<dbReference type="SUPFAM" id="SSF47473">
    <property type="entry name" value="EF-hand"/>
    <property type="match status" value="1"/>
</dbReference>
<evidence type="ECO:0000256" key="1">
    <source>
        <dbReference type="ARBA" id="ARBA00022737"/>
    </source>
</evidence>
<comment type="similarity">
    <text evidence="2 3">Belongs to the calcineurin regulatory subunit family.</text>
</comment>
<name>A0AAV0M1R9_9ROSI</name>